<feature type="transmembrane region" description="Helical" evidence="6">
    <location>
        <begin position="118"/>
        <end position="136"/>
    </location>
</feature>
<dbReference type="Gene3D" id="1.20.1250.20">
    <property type="entry name" value="MFS general substrate transporter like domains"/>
    <property type="match status" value="1"/>
</dbReference>
<dbReference type="GO" id="GO:0022857">
    <property type="term" value="F:transmembrane transporter activity"/>
    <property type="evidence" value="ECO:0007669"/>
    <property type="project" value="InterPro"/>
</dbReference>
<keyword evidence="2 6" id="KW-0812">Transmembrane</keyword>
<feature type="transmembrane region" description="Helical" evidence="6">
    <location>
        <begin position="452"/>
        <end position="475"/>
    </location>
</feature>
<dbReference type="GO" id="GO:0005886">
    <property type="term" value="C:plasma membrane"/>
    <property type="evidence" value="ECO:0007669"/>
    <property type="project" value="TreeGrafter"/>
</dbReference>
<protein>
    <recommendedName>
        <fullName evidence="7">Major facilitator superfamily (MFS) profile domain-containing protein</fullName>
    </recommendedName>
</protein>
<dbReference type="SUPFAM" id="SSF103473">
    <property type="entry name" value="MFS general substrate transporter"/>
    <property type="match status" value="1"/>
</dbReference>
<comment type="subcellular location">
    <subcellularLocation>
        <location evidence="1">Membrane</location>
        <topology evidence="1">Multi-pass membrane protein</topology>
    </subcellularLocation>
</comment>
<feature type="transmembrane region" description="Helical" evidence="6">
    <location>
        <begin position="418"/>
        <end position="445"/>
    </location>
</feature>
<dbReference type="InterPro" id="IPR020846">
    <property type="entry name" value="MFS_dom"/>
</dbReference>
<evidence type="ECO:0000256" key="5">
    <source>
        <dbReference type="SAM" id="MobiDB-lite"/>
    </source>
</evidence>
<feature type="compositionally biased region" description="Basic and acidic residues" evidence="5">
    <location>
        <begin position="243"/>
        <end position="262"/>
    </location>
</feature>
<dbReference type="PANTHER" id="PTHR23502">
    <property type="entry name" value="MAJOR FACILITATOR SUPERFAMILY"/>
    <property type="match status" value="1"/>
</dbReference>
<reference evidence="8" key="2">
    <citation type="journal article" date="2016" name="Fungal Biol.">
        <title>Ochratoxin A production by Penicillium thymicola.</title>
        <authorList>
            <person name="Nguyen H.D.T."/>
            <person name="McMullin D.R."/>
            <person name="Ponomareva E."/>
            <person name="Riley R."/>
            <person name="Pomraning K.R."/>
            <person name="Baker S.E."/>
            <person name="Seifert K.A."/>
        </authorList>
    </citation>
    <scope>NUCLEOTIDE SEQUENCE</scope>
    <source>
        <strain evidence="8">DAOM 180753</strain>
    </source>
</reference>
<gene>
    <name evidence="8" type="ORF">VN97_g9878</name>
</gene>
<evidence type="ECO:0000313" key="8">
    <source>
        <dbReference type="EMBL" id="KAJ9483522.1"/>
    </source>
</evidence>
<proteinExistence type="predicted"/>
<feature type="transmembrane region" description="Helical" evidence="6">
    <location>
        <begin position="487"/>
        <end position="508"/>
    </location>
</feature>
<feature type="transmembrane region" description="Helical" evidence="6">
    <location>
        <begin position="393"/>
        <end position="412"/>
    </location>
</feature>
<feature type="region of interest" description="Disordered" evidence="5">
    <location>
        <begin position="243"/>
        <end position="278"/>
    </location>
</feature>
<feature type="transmembrane region" description="Helical" evidence="6">
    <location>
        <begin position="182"/>
        <end position="201"/>
    </location>
</feature>
<feature type="transmembrane region" description="Helical" evidence="6">
    <location>
        <begin position="350"/>
        <end position="372"/>
    </location>
</feature>
<evidence type="ECO:0000256" key="4">
    <source>
        <dbReference type="ARBA" id="ARBA00023136"/>
    </source>
</evidence>
<feature type="domain" description="Major facilitator superfamily (MFS) profile" evidence="7">
    <location>
        <begin position="51"/>
        <end position="510"/>
    </location>
</feature>
<dbReference type="InterPro" id="IPR036259">
    <property type="entry name" value="MFS_trans_sf"/>
</dbReference>
<dbReference type="PROSITE" id="PS50850">
    <property type="entry name" value="MFS"/>
    <property type="match status" value="1"/>
</dbReference>
<feature type="transmembrane region" description="Helical" evidence="6">
    <location>
        <begin position="207"/>
        <end position="227"/>
    </location>
</feature>
<feature type="transmembrane region" description="Helical" evidence="6">
    <location>
        <begin position="306"/>
        <end position="330"/>
    </location>
</feature>
<sequence length="534" mass="58998">MEANPANDTEKHLSLPPGTVMLNEGHSDSIILHPTPSSDPNDPLNWSMWRKGINFGLTNFYVLFTFVMLDIMKVAFEAYMKMGISYETLNNAVATNCAGLAVGCLMFIPFVHKFGRRPLYMISSLIQLVAAIWSASLHTGRELIGANLLSGIGGATSETIVMITIVDLFFVHQHARFNGIFLLAQSLGAFGGPVAAGFIVANQGWRWMWWWTAIFLGVNLVLVCLFFEETKYIPVSLGRSAQETHDETEESKPSKSSHEHLDQMPAYPSPESESIIPRPNPLSKRLALITRSDESIWHHFYLPFKILFTFPAVAYAAITYGLLLAWFAVISSAASYFMLSPPYSFNSSSVGLFILSALIGAILGTFVGAPLNDKSILWLARRNGGIFEPEMRLWMILPGSLIATVGLLTFGLCLSRSLPWIVLAVGYAIFGFGFSVTGDIALTYLTDCYPEILGDALVGVVFVRNGLSVLIMFVYTPWITAMGIQNTFIVAAMISLAMTIMPIGLLIWGKRARKHTAAEYRRFALRQPLHRSLG</sequence>
<evidence type="ECO:0000256" key="6">
    <source>
        <dbReference type="SAM" id="Phobius"/>
    </source>
</evidence>
<name>A0AAI9X4M4_PENTH</name>
<evidence type="ECO:0000313" key="9">
    <source>
        <dbReference type="Proteomes" id="UP001227192"/>
    </source>
</evidence>
<keyword evidence="9" id="KW-1185">Reference proteome</keyword>
<dbReference type="Proteomes" id="UP001227192">
    <property type="component" value="Unassembled WGS sequence"/>
</dbReference>
<feature type="transmembrane region" description="Helical" evidence="6">
    <location>
        <begin position="53"/>
        <end position="72"/>
    </location>
</feature>
<feature type="transmembrane region" description="Helical" evidence="6">
    <location>
        <begin position="148"/>
        <end position="170"/>
    </location>
</feature>
<dbReference type="InterPro" id="IPR011701">
    <property type="entry name" value="MFS"/>
</dbReference>
<evidence type="ECO:0000256" key="1">
    <source>
        <dbReference type="ARBA" id="ARBA00004141"/>
    </source>
</evidence>
<keyword evidence="4 6" id="KW-0472">Membrane</keyword>
<evidence type="ECO:0000256" key="3">
    <source>
        <dbReference type="ARBA" id="ARBA00022989"/>
    </source>
</evidence>
<dbReference type="PANTHER" id="PTHR23502:SF50">
    <property type="entry name" value="TRANSPORTER, PUTATIVE (AFU_ORTHOLOGUE AFUA_5G00430)-RELATED"/>
    <property type="match status" value="1"/>
</dbReference>
<accession>A0AAI9X4M4</accession>
<dbReference type="EMBL" id="LACB01000422">
    <property type="protein sequence ID" value="KAJ9483522.1"/>
    <property type="molecule type" value="Genomic_DNA"/>
</dbReference>
<reference evidence="8" key="1">
    <citation type="submission" date="2015-06" db="EMBL/GenBank/DDBJ databases">
        <authorList>
            <person name="Nguyen H."/>
        </authorList>
    </citation>
    <scope>NUCLEOTIDE SEQUENCE</scope>
    <source>
        <strain evidence="8">DAOM 180753</strain>
    </source>
</reference>
<dbReference type="Pfam" id="PF07690">
    <property type="entry name" value="MFS_1"/>
    <property type="match status" value="1"/>
</dbReference>
<comment type="caution">
    <text evidence="8">The sequence shown here is derived from an EMBL/GenBank/DDBJ whole genome shotgun (WGS) entry which is preliminary data.</text>
</comment>
<evidence type="ECO:0000256" key="2">
    <source>
        <dbReference type="ARBA" id="ARBA00022692"/>
    </source>
</evidence>
<evidence type="ECO:0000259" key="7">
    <source>
        <dbReference type="PROSITE" id="PS50850"/>
    </source>
</evidence>
<organism evidence="8 9">
    <name type="scientific">Penicillium thymicola</name>
    <dbReference type="NCBI Taxonomy" id="293382"/>
    <lineage>
        <taxon>Eukaryota</taxon>
        <taxon>Fungi</taxon>
        <taxon>Dikarya</taxon>
        <taxon>Ascomycota</taxon>
        <taxon>Pezizomycotina</taxon>
        <taxon>Eurotiomycetes</taxon>
        <taxon>Eurotiomycetidae</taxon>
        <taxon>Eurotiales</taxon>
        <taxon>Aspergillaceae</taxon>
        <taxon>Penicillium</taxon>
    </lineage>
</organism>
<keyword evidence="3 6" id="KW-1133">Transmembrane helix</keyword>
<dbReference type="AlphaFoldDB" id="A0AAI9X4M4"/>
<feature type="transmembrane region" description="Helical" evidence="6">
    <location>
        <begin position="92"/>
        <end position="111"/>
    </location>
</feature>